<evidence type="ECO:0000313" key="16">
    <source>
        <dbReference type="Proteomes" id="UP001589628"/>
    </source>
</evidence>
<dbReference type="PROSITE" id="PS51198">
    <property type="entry name" value="UVRD_HELICASE_ATP_BIND"/>
    <property type="match status" value="1"/>
</dbReference>
<evidence type="ECO:0000313" key="15">
    <source>
        <dbReference type="EMBL" id="MFB9888079.1"/>
    </source>
</evidence>
<evidence type="ECO:0000256" key="7">
    <source>
        <dbReference type="ARBA" id="ARBA00023125"/>
    </source>
</evidence>
<dbReference type="Pfam" id="PF00580">
    <property type="entry name" value="UvrD-helicase"/>
    <property type="match status" value="1"/>
</dbReference>
<dbReference type="PANTHER" id="PTHR11070:SF64">
    <property type="entry name" value="ATP-DEPENDENT DNA HELICASE REP"/>
    <property type="match status" value="1"/>
</dbReference>
<dbReference type="InterPro" id="IPR014017">
    <property type="entry name" value="DNA_helicase_UvrD-like_C"/>
</dbReference>
<keyword evidence="4 11" id="KW-0378">Hydrolase</keyword>
<evidence type="ECO:0000256" key="4">
    <source>
        <dbReference type="ARBA" id="ARBA00022801"/>
    </source>
</evidence>
<comment type="similarity">
    <text evidence="1 11">Belongs to the helicase family. UvrD subfamily.</text>
</comment>
<comment type="function">
    <text evidence="11">Rep helicase is a single-stranded DNA-dependent ATPase involved in DNA replication; it can initiate unwinding at a nick in the DNA. It binds to the single-stranded DNA and acts in a progressive fashion along the DNA in the 3' to 5' direction.</text>
</comment>
<dbReference type="CDD" id="cd17932">
    <property type="entry name" value="DEXQc_UvrD"/>
    <property type="match status" value="1"/>
</dbReference>
<dbReference type="Gene3D" id="1.10.10.160">
    <property type="match status" value="1"/>
</dbReference>
<feature type="domain" description="UvrD-like helicase C-terminal" evidence="14">
    <location>
        <begin position="282"/>
        <end position="565"/>
    </location>
</feature>
<evidence type="ECO:0000256" key="1">
    <source>
        <dbReference type="ARBA" id="ARBA00009922"/>
    </source>
</evidence>
<keyword evidence="6 11" id="KW-0067">ATP-binding</keyword>
<dbReference type="SUPFAM" id="SSF52540">
    <property type="entry name" value="P-loop containing nucleoside triphosphate hydrolases"/>
    <property type="match status" value="1"/>
</dbReference>
<dbReference type="PANTHER" id="PTHR11070">
    <property type="entry name" value="UVRD / RECB / PCRA DNA HELICASE FAMILY MEMBER"/>
    <property type="match status" value="1"/>
</dbReference>
<dbReference type="GO" id="GO:0016787">
    <property type="term" value="F:hydrolase activity"/>
    <property type="evidence" value="ECO:0007669"/>
    <property type="project" value="UniProtKB-KW"/>
</dbReference>
<dbReference type="Gene3D" id="1.10.486.10">
    <property type="entry name" value="PCRA, domain 4"/>
    <property type="match status" value="1"/>
</dbReference>
<feature type="domain" description="UvrD-like helicase ATP-binding" evidence="13">
    <location>
        <begin position="2"/>
        <end position="281"/>
    </location>
</feature>
<proteinExistence type="inferred from homology"/>
<evidence type="ECO:0000256" key="12">
    <source>
        <dbReference type="PROSITE-ProRule" id="PRU00560"/>
    </source>
</evidence>
<dbReference type="HAMAP" id="MF_01920">
    <property type="entry name" value="Helicase_Rep"/>
    <property type="match status" value="1"/>
</dbReference>
<name>A0ABV5ZHU4_9GAMM</name>
<dbReference type="InterPro" id="IPR014016">
    <property type="entry name" value="UvrD-like_ATP-bd"/>
</dbReference>
<gene>
    <name evidence="11 15" type="primary">rep</name>
    <name evidence="15" type="ORF">ACFFLH_16815</name>
</gene>
<dbReference type="Pfam" id="PF13361">
    <property type="entry name" value="UvrD_C"/>
    <property type="match status" value="1"/>
</dbReference>
<reference evidence="15 16" key="1">
    <citation type="submission" date="2024-09" db="EMBL/GenBank/DDBJ databases">
        <authorList>
            <person name="Sun Q."/>
            <person name="Mori K."/>
        </authorList>
    </citation>
    <scope>NUCLEOTIDE SEQUENCE [LARGE SCALE GENOMIC DNA]</scope>
    <source>
        <strain evidence="15 16">ATCC 51285</strain>
    </source>
</reference>
<evidence type="ECO:0000256" key="8">
    <source>
        <dbReference type="ARBA" id="ARBA00023235"/>
    </source>
</evidence>
<dbReference type="NCBIfam" id="TIGR01074">
    <property type="entry name" value="rep"/>
    <property type="match status" value="1"/>
</dbReference>
<dbReference type="InterPro" id="IPR027417">
    <property type="entry name" value="P-loop_NTPase"/>
</dbReference>
<dbReference type="RefSeq" id="WP_027311467.1">
    <property type="nucleotide sequence ID" value="NZ_JBHLZN010000008.1"/>
</dbReference>
<protein>
    <recommendedName>
        <fullName evidence="11">ATP-dependent DNA helicase Rep</fullName>
        <ecNumber evidence="11">5.6.2.4</ecNumber>
    </recommendedName>
    <alternativeName>
        <fullName evidence="11">DNA 3'-5' helicase Rep</fullName>
    </alternativeName>
</protein>
<dbReference type="InterPro" id="IPR005752">
    <property type="entry name" value="Helicase_Rep"/>
</dbReference>
<comment type="subunit">
    <text evidence="11">Homodimer.</text>
</comment>
<dbReference type="InterPro" id="IPR013986">
    <property type="entry name" value="DExx_box_DNA_helicase_dom_sf"/>
</dbReference>
<accession>A0ABV5ZHU4</accession>
<dbReference type="CDD" id="cd18807">
    <property type="entry name" value="SF1_C_UvrD"/>
    <property type="match status" value="1"/>
</dbReference>
<dbReference type="Proteomes" id="UP001589628">
    <property type="component" value="Unassembled WGS sequence"/>
</dbReference>
<evidence type="ECO:0000259" key="13">
    <source>
        <dbReference type="PROSITE" id="PS51198"/>
    </source>
</evidence>
<keyword evidence="7 11" id="KW-0238">DNA-binding</keyword>
<keyword evidence="5 11" id="KW-0347">Helicase</keyword>
<comment type="caution">
    <text evidence="15">The sequence shown here is derived from an EMBL/GenBank/DDBJ whole genome shotgun (WGS) entry which is preliminary data.</text>
</comment>
<evidence type="ECO:0000256" key="10">
    <source>
        <dbReference type="ARBA" id="ARBA00048988"/>
    </source>
</evidence>
<dbReference type="GO" id="GO:0003678">
    <property type="term" value="F:DNA helicase activity"/>
    <property type="evidence" value="ECO:0007669"/>
    <property type="project" value="UniProtKB-EC"/>
</dbReference>
<evidence type="ECO:0000256" key="5">
    <source>
        <dbReference type="ARBA" id="ARBA00022806"/>
    </source>
</evidence>
<dbReference type="EC" id="5.6.2.4" evidence="11"/>
<evidence type="ECO:0000256" key="6">
    <source>
        <dbReference type="ARBA" id="ARBA00022840"/>
    </source>
</evidence>
<dbReference type="Gene3D" id="3.40.50.300">
    <property type="entry name" value="P-loop containing nucleotide triphosphate hydrolases"/>
    <property type="match status" value="2"/>
</dbReference>
<evidence type="ECO:0000256" key="9">
    <source>
        <dbReference type="ARBA" id="ARBA00034617"/>
    </source>
</evidence>
<evidence type="ECO:0000259" key="14">
    <source>
        <dbReference type="PROSITE" id="PS51217"/>
    </source>
</evidence>
<evidence type="ECO:0000256" key="3">
    <source>
        <dbReference type="ARBA" id="ARBA00022741"/>
    </source>
</evidence>
<comment type="catalytic activity">
    <reaction evidence="9 11">
        <text>Couples ATP hydrolysis with the unwinding of duplex DNA by translocating in the 3'-5' direction.</text>
        <dbReference type="EC" id="5.6.2.4"/>
    </reaction>
</comment>
<feature type="binding site" evidence="11">
    <location>
        <position position="279"/>
    </location>
    <ligand>
        <name>ATP</name>
        <dbReference type="ChEBI" id="CHEBI:30616"/>
    </ligand>
</feature>
<dbReference type="EMBL" id="JBHLZN010000008">
    <property type="protein sequence ID" value="MFB9888079.1"/>
    <property type="molecule type" value="Genomic_DNA"/>
</dbReference>
<feature type="binding site" evidence="12">
    <location>
        <begin position="23"/>
        <end position="30"/>
    </location>
    <ligand>
        <name>ATP</name>
        <dbReference type="ChEBI" id="CHEBI:30616"/>
    </ligand>
</feature>
<keyword evidence="8 11" id="KW-0413">Isomerase</keyword>
<sequence length="671" mass="77173">MSQLNPRQKEAVLYISGPLLVLAGAGSGKTSVITRKIAYLIEQCGYKAANIFAVTFTNKAAREMKERVSKLVKGKAARGLTVSTFHNLGLNIIRKEHKVLGYKPGFSIFDQQDALALIKDIIAQHFQQEVDIADYVQHQISNWKNDLTPPAWVISHAKDKDEEAAGRIYAEYNRLLHAYNAVDFDDLIRLPTELFQQYPEVLERWQSKVHYMLVDEYQDTNLSQYLLVKQLVGKRSQFTVVGDDDQSIYAWRGARPENLSQLKQDFPSLKLVKLEQNYRSTGRILKAANELIANNPHEFTKQLWSDKGFGEPIRILMCRNEDHEAERVATEILDQKLRKRTEFRDYAILYRGNHQARLIETKLQAYQIPYKLSGGTSFFSRAEIKDVMAYLKVLINPDDDNAFLRIINVPRREIGPSTLEKLSAYAGQRKVSLFAACAELGLAEHLPDKALEKLRRFHAWMEALEQRCQQDDPIAAIRQMVLDIDFPGWLQQHSASPTAAERRMENVWFLLDSLRSTYEKLQEEDPELGIRDAINRLILLDLLERQEEEDDSDRVQLMTLHAAKGLEFPHVFLIGMEEELLPHRNSIEADTIEEERRLAYVGVTRARETLTLTLARQRKQFGEKIDCLPSRFLDELPQEDVVWEGRDQASVEVRQAKARETLASLKSLLLD</sequence>
<keyword evidence="16" id="KW-1185">Reference proteome</keyword>
<dbReference type="InterPro" id="IPR000212">
    <property type="entry name" value="DNA_helicase_UvrD/REP"/>
</dbReference>
<keyword evidence="2 11" id="KW-0235">DNA replication</keyword>
<dbReference type="PROSITE" id="PS51217">
    <property type="entry name" value="UVRD_HELICASE_CTER"/>
    <property type="match status" value="1"/>
</dbReference>
<keyword evidence="3 11" id="KW-0547">Nucleotide-binding</keyword>
<evidence type="ECO:0000256" key="11">
    <source>
        <dbReference type="HAMAP-Rule" id="MF_01920"/>
    </source>
</evidence>
<evidence type="ECO:0000256" key="2">
    <source>
        <dbReference type="ARBA" id="ARBA00022705"/>
    </source>
</evidence>
<organism evidence="15 16">
    <name type="scientific">Balneatrix alpica</name>
    <dbReference type="NCBI Taxonomy" id="75684"/>
    <lineage>
        <taxon>Bacteria</taxon>
        <taxon>Pseudomonadati</taxon>
        <taxon>Pseudomonadota</taxon>
        <taxon>Gammaproteobacteria</taxon>
        <taxon>Oceanospirillales</taxon>
        <taxon>Balneatrichaceae</taxon>
        <taxon>Balneatrix</taxon>
    </lineage>
</organism>
<comment type="catalytic activity">
    <reaction evidence="10 11">
        <text>ATP + H2O = ADP + phosphate + H(+)</text>
        <dbReference type="Rhea" id="RHEA:13065"/>
        <dbReference type="ChEBI" id="CHEBI:15377"/>
        <dbReference type="ChEBI" id="CHEBI:15378"/>
        <dbReference type="ChEBI" id="CHEBI:30616"/>
        <dbReference type="ChEBI" id="CHEBI:43474"/>
        <dbReference type="ChEBI" id="CHEBI:456216"/>
        <dbReference type="EC" id="5.6.2.4"/>
    </reaction>
</comment>